<sequence>MATLRGLVVVQAIKDSRDMKRTKSFLKPKQSRQGALLLVVLSILVLFALVGLTFVVGAAAYNTGAQSNLRRDINRSTPPQELDTILMDLLRGPRAGSTSRLFMQDMLRDMWGNQSVNVTSGNSVTIARPAGTNQLWQIDIASPPTRLSPIAEFYTGSVITFTSGNAKGQSHRILHYRPTWNGSAVSAVTLVIDQDPETVRESFRGSGMGAGQPANNDSFLINDPAFNGTGLGYNTQQASGNPDDKRNLDLRDADNHPVAYVTNLAYAYPKGWVYDSNGNPVSIEAGGLDESYDAADYQTLFLSHIPLDATPTTNGILPSFHRQDLLNFWINQLAAIDSNFAGLDATDRKALFRNPNLTTLPSSMTPPTAAQKDAVTRVRRKTILRPLIEDHPNFTGSNPNFDIFGEQANSRWDIDNDLDGVADSIWIDVGLPLKTDSQGRQYKPLAAILVKDLDGLINVNAHGFYTQFQPFMTNSLPQRNMATGIGTTPSSLTHNQFSPAWAAYTNPNNATPTPMTLPLGSGYGPADVSLLQIFTNPETAYRLIDQRYLANVISPPNPSRPGEGGVNDARSRMSEVGIPLNYLNRFNNQLGTPTDRYGIGRTYFDFAGRPRFQPAYNYGNMTAVNELTAQTLPGGFGSVQDDPYESNLIQSSHFDSSFTYQEYERIARFEEYDSSSLAKSSDRLLENAKDALGAAAGTNGVLNRRLITPASFQVPVANRVDIPRDLRNASADPELHKAQTSSGQPEVRFAPTLVGLCQKRLADNGVPTTQLNQSVRQLLPPEILRGEPLDINRLLESPPDASGNTNIFALQTQAVAQFQTTATSADPIASNTRFTGWFNTLPMADNGAMRLPTPTGATSYSVTRQLMARHLYVIMLLLKEEGYHFPLFDTTTINATDREELTKRRMAQWAINVVDFRDKDAVMTPFEFDLEPFAPATAGNPNTWNVDGDLTTPDDPSYRRVVWGAEAPDLVMTETLAFHDRGAKDTEWDNASRRKRGTDTTNDDENLDQYKIPQGSLFLEFYNPRNLLSNNPASSLPLELYNANGQLHLNRRSDSGTGAPVWRVLITEREATGGAGPASMVREMANRIDTMNFQPNSLNGTPSGDFTQSALAGMQMLPSATEDYQIDRVIYFADYQTDNLSAPPTGDPLAPGRDREFRYRGTADVLLSPNNYFVVAPRNRTVIGSRRDINEPEFNIEGSRVLELYNLNNGVGQFRETQSGPAANVIRPYPTIGSAIQQNVAIAVTMDLPDDYLSPTTAPAPADPDGAPRGLGLNISEPMRDNYYPIPEYQNPNPNVMGGLYQYYTDDTTYSAPDIPFEGPSSTYANYPLNDSNSNFNTLYKTGTYPDKSTPGTIAFAEGYKDAVLQRLANPWVTFNTTLNPYVTVDTMPIDLTVFNGEDGAQGRTGSAAMVNPEDFDPAEDGVDAQAAGTNVYFGSRERGKRDDGTVGPPTAGELNESPSNGNLMGVVSQLTAALIGNPDQISETLQQSPPIRNAARNTTFYPEEHFGRPLLHTLGYVNRSHGLPLTNAVNIGGASANLPYVGSPMPIEQRPSDPYDPTSGNTANINNNPYAWLHWANSPFVSKYDLMMVPSSSPQRLLYEYSLIRKNSGTETDAYNVSAPIAGDNVDRFFAPYTYLLNFFHGVKTHTLTSSSSTDQMSAQLARIFDFVTVPSRYNGTYKWFSVNDFNTVSSDTDARAGYGFPFNRRSMFREPGKINLNTIPAKKVYDSIFGLDFWQNTSLFASFPDWGTFQANRQGFDGSGLASDQFPSRFSNPFRSAATSEMVPDLPAGGNANLLKVAPADATVLRSRDPLQQISGTGDEQRPLFDLRLANPAATNSQINHYRTDDNPMLRYQAYQRLGNIAGTQSNVFAVWITVGYFEVEPHAVDAQHPDGWALGQELGIDTGEIERHRAFYIIDRSIPVGYLPGEDLNSEDTIMLRRFIE</sequence>
<feature type="compositionally biased region" description="Basic and acidic residues" evidence="1">
    <location>
        <begin position="1436"/>
        <end position="1445"/>
    </location>
</feature>
<organism evidence="3 4">
    <name type="scientific">Blastopirellula marina</name>
    <dbReference type="NCBI Taxonomy" id="124"/>
    <lineage>
        <taxon>Bacteria</taxon>
        <taxon>Pseudomonadati</taxon>
        <taxon>Planctomycetota</taxon>
        <taxon>Planctomycetia</taxon>
        <taxon>Pirellulales</taxon>
        <taxon>Pirellulaceae</taxon>
        <taxon>Blastopirellula</taxon>
    </lineage>
</organism>
<comment type="caution">
    <text evidence="3">The sequence shown here is derived from an EMBL/GenBank/DDBJ whole genome shotgun (WGS) entry which is preliminary data.</text>
</comment>
<evidence type="ECO:0000256" key="2">
    <source>
        <dbReference type="SAM" id="Phobius"/>
    </source>
</evidence>
<evidence type="ECO:0000313" key="4">
    <source>
        <dbReference type="Proteomes" id="UP000238322"/>
    </source>
</evidence>
<gene>
    <name evidence="3" type="ORF">C5Y83_26890</name>
</gene>
<protein>
    <submittedName>
        <fullName evidence="3">Uncharacterized protein</fullName>
    </submittedName>
</protein>
<accession>A0A2S8FC07</accession>
<proteinExistence type="predicted"/>
<dbReference type="EMBL" id="PUHY01000015">
    <property type="protein sequence ID" value="PQO29679.1"/>
    <property type="molecule type" value="Genomic_DNA"/>
</dbReference>
<evidence type="ECO:0000256" key="1">
    <source>
        <dbReference type="SAM" id="MobiDB-lite"/>
    </source>
</evidence>
<keyword evidence="2" id="KW-0472">Membrane</keyword>
<name>A0A2S8FC07_9BACT</name>
<reference evidence="3 4" key="1">
    <citation type="submission" date="2018-02" db="EMBL/GenBank/DDBJ databases">
        <title>Comparative genomes isolates from brazilian mangrove.</title>
        <authorList>
            <person name="Araujo J.E."/>
            <person name="Taketani R.G."/>
            <person name="Silva M.C.P."/>
            <person name="Loureco M.V."/>
            <person name="Andreote F.D."/>
        </authorList>
    </citation>
    <scope>NUCLEOTIDE SEQUENCE [LARGE SCALE GENOMIC DNA]</scope>
    <source>
        <strain evidence="3 4">Hex-1 MGV</strain>
    </source>
</reference>
<keyword evidence="2" id="KW-1133">Transmembrane helix</keyword>
<feature type="transmembrane region" description="Helical" evidence="2">
    <location>
        <begin position="35"/>
        <end position="61"/>
    </location>
</feature>
<dbReference type="Proteomes" id="UP000238322">
    <property type="component" value="Unassembled WGS sequence"/>
</dbReference>
<evidence type="ECO:0000313" key="3">
    <source>
        <dbReference type="EMBL" id="PQO29679.1"/>
    </source>
</evidence>
<feature type="region of interest" description="Disordered" evidence="1">
    <location>
        <begin position="1436"/>
        <end position="1462"/>
    </location>
</feature>
<feature type="region of interest" description="Disordered" evidence="1">
    <location>
        <begin position="987"/>
        <end position="1008"/>
    </location>
</feature>
<keyword evidence="2" id="KW-0812">Transmembrane</keyword>